<dbReference type="RefSeq" id="WP_109764970.1">
    <property type="nucleotide sequence ID" value="NZ_QGGU01000015.1"/>
</dbReference>
<dbReference type="Proteomes" id="UP000245790">
    <property type="component" value="Unassembled WGS sequence"/>
</dbReference>
<dbReference type="OrthoDB" id="73375at2"/>
<dbReference type="EMBL" id="QGGU01000015">
    <property type="protein sequence ID" value="PWK44407.1"/>
    <property type="molecule type" value="Genomic_DNA"/>
</dbReference>
<accession>A0A316FD61</accession>
<sequence length="148" mass="16496">MTTDHTTTKNTTASRQNDILQKIRDNLSMEMALFSHIYGNVYEVVSVVSEIPIANVGDKLDLNDCLCLQVLQNKASVYYHKINTIEELREHPVIQAMQPESYIGVPVYHSGEIFGTLSMLSLTPRSHAFTELEIEQARAAADALSATL</sequence>
<protein>
    <submittedName>
        <fullName evidence="2">GAF domain-containing protein</fullName>
    </submittedName>
</protein>
<dbReference type="SUPFAM" id="SSF55781">
    <property type="entry name" value="GAF domain-like"/>
    <property type="match status" value="1"/>
</dbReference>
<dbReference type="Pfam" id="PF01590">
    <property type="entry name" value="GAF"/>
    <property type="match status" value="1"/>
</dbReference>
<dbReference type="AlphaFoldDB" id="A0A316FD61"/>
<name>A0A316FD61_9GAMM</name>
<proteinExistence type="predicted"/>
<evidence type="ECO:0000259" key="1">
    <source>
        <dbReference type="Pfam" id="PF01590"/>
    </source>
</evidence>
<evidence type="ECO:0000313" key="2">
    <source>
        <dbReference type="EMBL" id="PWK44407.1"/>
    </source>
</evidence>
<reference evidence="2 3" key="1">
    <citation type="submission" date="2018-05" db="EMBL/GenBank/DDBJ databases">
        <title>Genomic Encyclopedia of Type Strains, Phase IV (KMG-IV): sequencing the most valuable type-strain genomes for metagenomic binning, comparative biology and taxonomic classification.</title>
        <authorList>
            <person name="Goeker M."/>
        </authorList>
    </citation>
    <scope>NUCLEOTIDE SEQUENCE [LARGE SCALE GENOMIC DNA]</scope>
    <source>
        <strain evidence="2 3">DSM 25350</strain>
    </source>
</reference>
<dbReference type="Gene3D" id="3.30.450.40">
    <property type="match status" value="1"/>
</dbReference>
<evidence type="ECO:0000313" key="3">
    <source>
        <dbReference type="Proteomes" id="UP000245790"/>
    </source>
</evidence>
<feature type="domain" description="GAF" evidence="1">
    <location>
        <begin position="18"/>
        <end position="147"/>
    </location>
</feature>
<dbReference type="InterPro" id="IPR029016">
    <property type="entry name" value="GAF-like_dom_sf"/>
</dbReference>
<organism evidence="2 3">
    <name type="scientific">Pleionea mediterranea</name>
    <dbReference type="NCBI Taxonomy" id="523701"/>
    <lineage>
        <taxon>Bacteria</taxon>
        <taxon>Pseudomonadati</taxon>
        <taxon>Pseudomonadota</taxon>
        <taxon>Gammaproteobacteria</taxon>
        <taxon>Oceanospirillales</taxon>
        <taxon>Pleioneaceae</taxon>
        <taxon>Pleionea</taxon>
    </lineage>
</organism>
<keyword evidence="3" id="KW-1185">Reference proteome</keyword>
<comment type="caution">
    <text evidence="2">The sequence shown here is derived from an EMBL/GenBank/DDBJ whole genome shotgun (WGS) entry which is preliminary data.</text>
</comment>
<gene>
    <name evidence="2" type="ORF">C8D97_1159</name>
</gene>
<dbReference type="InterPro" id="IPR003018">
    <property type="entry name" value="GAF"/>
</dbReference>